<dbReference type="InterPro" id="IPR011701">
    <property type="entry name" value="MFS"/>
</dbReference>
<dbReference type="AlphaFoldDB" id="A0A4R4XNH9"/>
<evidence type="ECO:0000256" key="1">
    <source>
        <dbReference type="ARBA" id="ARBA00004651"/>
    </source>
</evidence>
<evidence type="ECO:0000256" key="3">
    <source>
        <dbReference type="ARBA" id="ARBA00022692"/>
    </source>
</evidence>
<dbReference type="PROSITE" id="PS50850">
    <property type="entry name" value="MFS"/>
    <property type="match status" value="1"/>
</dbReference>
<evidence type="ECO:0000256" key="2">
    <source>
        <dbReference type="ARBA" id="ARBA00022448"/>
    </source>
</evidence>
<feature type="transmembrane region" description="Helical" evidence="6">
    <location>
        <begin position="239"/>
        <end position="263"/>
    </location>
</feature>
<feature type="transmembrane region" description="Helical" evidence="6">
    <location>
        <begin position="354"/>
        <end position="373"/>
    </location>
</feature>
<evidence type="ECO:0000313" key="9">
    <source>
        <dbReference type="Proteomes" id="UP000295302"/>
    </source>
</evidence>
<keyword evidence="2" id="KW-0813">Transport</keyword>
<feature type="transmembrane region" description="Helical" evidence="6">
    <location>
        <begin position="379"/>
        <end position="402"/>
    </location>
</feature>
<keyword evidence="5 6" id="KW-0472">Membrane</keyword>
<dbReference type="Gene3D" id="1.20.1250.20">
    <property type="entry name" value="MFS general substrate transporter like domains"/>
    <property type="match status" value="1"/>
</dbReference>
<name>A0A4R4XNH9_9ACTN</name>
<accession>A0A4R4XNH9</accession>
<keyword evidence="3 6" id="KW-0812">Transmembrane</keyword>
<dbReference type="Proteomes" id="UP000295302">
    <property type="component" value="Unassembled WGS sequence"/>
</dbReference>
<dbReference type="Pfam" id="PF07690">
    <property type="entry name" value="MFS_1"/>
    <property type="match status" value="1"/>
</dbReference>
<feature type="transmembrane region" description="Helical" evidence="6">
    <location>
        <begin position="152"/>
        <end position="177"/>
    </location>
</feature>
<evidence type="ECO:0000256" key="4">
    <source>
        <dbReference type="ARBA" id="ARBA00022989"/>
    </source>
</evidence>
<dbReference type="Gene3D" id="1.20.1720.10">
    <property type="entry name" value="Multidrug resistance protein D"/>
    <property type="match status" value="1"/>
</dbReference>
<proteinExistence type="predicted"/>
<evidence type="ECO:0000256" key="6">
    <source>
        <dbReference type="SAM" id="Phobius"/>
    </source>
</evidence>
<feature type="transmembrane region" description="Helical" evidence="6">
    <location>
        <begin position="118"/>
        <end position="140"/>
    </location>
</feature>
<dbReference type="GO" id="GO:0022857">
    <property type="term" value="F:transmembrane transporter activity"/>
    <property type="evidence" value="ECO:0007669"/>
    <property type="project" value="InterPro"/>
</dbReference>
<reference evidence="8 9" key="1">
    <citation type="submission" date="2019-03" db="EMBL/GenBank/DDBJ databases">
        <title>Draft genome sequences of novel Actinobacteria.</title>
        <authorList>
            <person name="Sahin N."/>
            <person name="Ay H."/>
            <person name="Saygin H."/>
        </authorList>
    </citation>
    <scope>NUCLEOTIDE SEQUENCE [LARGE SCALE GENOMIC DNA]</scope>
    <source>
        <strain evidence="8 9">CH32</strain>
    </source>
</reference>
<feature type="transmembrane region" description="Helical" evidence="6">
    <location>
        <begin position="183"/>
        <end position="202"/>
    </location>
</feature>
<dbReference type="InterPro" id="IPR020846">
    <property type="entry name" value="MFS_dom"/>
</dbReference>
<feature type="transmembrane region" description="Helical" evidence="6">
    <location>
        <begin position="284"/>
        <end position="309"/>
    </location>
</feature>
<feature type="transmembrane region" description="Helical" evidence="6">
    <location>
        <begin position="66"/>
        <end position="83"/>
    </location>
</feature>
<dbReference type="InterPro" id="IPR036259">
    <property type="entry name" value="MFS_trans_sf"/>
</dbReference>
<feature type="transmembrane region" description="Helical" evidence="6">
    <location>
        <begin position="321"/>
        <end position="342"/>
    </location>
</feature>
<evidence type="ECO:0000256" key="5">
    <source>
        <dbReference type="ARBA" id="ARBA00023136"/>
    </source>
</evidence>
<dbReference type="PANTHER" id="PTHR42718:SF9">
    <property type="entry name" value="MAJOR FACILITATOR SUPERFAMILY MULTIDRUG TRANSPORTER MFSC"/>
    <property type="match status" value="1"/>
</dbReference>
<feature type="domain" description="Major facilitator superfamily (MFS) profile" evidence="7">
    <location>
        <begin position="29"/>
        <end position="478"/>
    </location>
</feature>
<feature type="transmembrane region" description="Helical" evidence="6">
    <location>
        <begin position="30"/>
        <end position="54"/>
    </location>
</feature>
<organism evidence="8 9">
    <name type="scientific">Nonomuraea terrae</name>
    <dbReference type="NCBI Taxonomy" id="2530383"/>
    <lineage>
        <taxon>Bacteria</taxon>
        <taxon>Bacillati</taxon>
        <taxon>Actinomycetota</taxon>
        <taxon>Actinomycetes</taxon>
        <taxon>Streptosporangiales</taxon>
        <taxon>Streptosporangiaceae</taxon>
        <taxon>Nonomuraea</taxon>
    </lineage>
</organism>
<gene>
    <name evidence="8" type="ORF">E1286_43110</name>
</gene>
<protein>
    <submittedName>
        <fullName evidence="8">MFS transporter</fullName>
    </submittedName>
</protein>
<comment type="caution">
    <text evidence="8">The sequence shown here is derived from an EMBL/GenBank/DDBJ whole genome shotgun (WGS) entry which is preliminary data.</text>
</comment>
<keyword evidence="4 6" id="KW-1133">Transmembrane helix</keyword>
<feature type="transmembrane region" description="Helical" evidence="6">
    <location>
        <begin position="95"/>
        <end position="112"/>
    </location>
</feature>
<dbReference type="EMBL" id="SMKQ01000275">
    <property type="protein sequence ID" value="TDD32821.1"/>
    <property type="molecule type" value="Genomic_DNA"/>
</dbReference>
<evidence type="ECO:0000259" key="7">
    <source>
        <dbReference type="PROSITE" id="PS50850"/>
    </source>
</evidence>
<dbReference type="OrthoDB" id="4484751at2"/>
<dbReference type="RefSeq" id="WP_132622536.1">
    <property type="nucleotide sequence ID" value="NZ_SMKQ01000275.1"/>
</dbReference>
<dbReference type="GO" id="GO:0005886">
    <property type="term" value="C:plasma membrane"/>
    <property type="evidence" value="ECO:0007669"/>
    <property type="project" value="UniProtKB-SubCell"/>
</dbReference>
<feature type="transmembrane region" description="Helical" evidence="6">
    <location>
        <begin position="423"/>
        <end position="442"/>
    </location>
</feature>
<comment type="subcellular location">
    <subcellularLocation>
        <location evidence="1">Cell membrane</location>
        <topology evidence="1">Multi-pass membrane protein</topology>
    </subcellularLocation>
</comment>
<dbReference type="PANTHER" id="PTHR42718">
    <property type="entry name" value="MAJOR FACILITATOR SUPERFAMILY MULTIDRUG TRANSPORTER MFSC"/>
    <property type="match status" value="1"/>
</dbReference>
<keyword evidence="9" id="KW-1185">Reference proteome</keyword>
<sequence length="479" mass="48742">MSSSTAEVPEAAVLTPAGDASVAEKHGRMVVALVLVVLVYALMQTMLVPALPILGSDLHAGLSTSGWVLTSYLLTGSVLAPIAGSFGDRFGHRRVLMVVLIVFAIATFAAAFSSTIGFLIACRAVQGISTAVFPLALAIVRRRLTGKAMSTGIGWISGVLGLGAGAALVIGGAILRISSWQGIFVFAGVLIVASLAFVAIWVPHAPRAEQASKTDYAGAALLTAALVSLLLGITQGPSWGWAAAPTLLLFGGAIVAFVLLVIVERRVTTPLVDVRSLMRPSLAIANALVLVNGFVSYIIYVCLPSILAADPGTGYGYGYDVLRTGLVLLPSAICVFVGGRAAPALLGRTGHRPSMVVAMASMGLGALGLTFWPAAMWSILASFCVLSLGIGVGISVISQIIARVVPVDEVAAASGLNTVLRSVGSASGSPVAAAILISGVGGTTSTIPLANYQHAFALAALLSVAAVGLALALRMPANR</sequence>
<feature type="transmembrane region" description="Helical" evidence="6">
    <location>
        <begin position="454"/>
        <end position="473"/>
    </location>
</feature>
<feature type="transmembrane region" description="Helical" evidence="6">
    <location>
        <begin position="214"/>
        <end position="233"/>
    </location>
</feature>
<dbReference type="SUPFAM" id="SSF103473">
    <property type="entry name" value="MFS general substrate transporter"/>
    <property type="match status" value="1"/>
</dbReference>
<evidence type="ECO:0000313" key="8">
    <source>
        <dbReference type="EMBL" id="TDD32821.1"/>
    </source>
</evidence>